<keyword evidence="6" id="KW-1185">Reference proteome</keyword>
<dbReference type="WBParaSite" id="EN70_10916">
    <property type="protein sequence ID" value="EN70_10916"/>
    <property type="gene ID" value="EN70_10916"/>
</dbReference>
<keyword evidence="3" id="KW-0325">Glycoprotein</keyword>
<keyword evidence="2 4" id="KW-0732">Signal</keyword>
<evidence type="ECO:0000256" key="2">
    <source>
        <dbReference type="ARBA" id="ARBA00022729"/>
    </source>
</evidence>
<reference evidence="6" key="1">
    <citation type="submission" date="2012-04" db="EMBL/GenBank/DDBJ databases">
        <title>The Genome Sequence of Loa loa.</title>
        <authorList>
            <consortium name="The Broad Institute Genome Sequencing Platform"/>
            <consortium name="Broad Institute Genome Sequencing Center for Infectious Disease"/>
            <person name="Nutman T.B."/>
            <person name="Fink D.L."/>
            <person name="Russ C."/>
            <person name="Young S."/>
            <person name="Zeng Q."/>
            <person name="Gargeya S."/>
            <person name="Alvarado L."/>
            <person name="Berlin A."/>
            <person name="Chapman S.B."/>
            <person name="Chen Z."/>
            <person name="Freedman E."/>
            <person name="Gellesch M."/>
            <person name="Goldberg J."/>
            <person name="Griggs A."/>
            <person name="Gujja S."/>
            <person name="Heilman E.R."/>
            <person name="Heiman D."/>
            <person name="Howarth C."/>
            <person name="Mehta T."/>
            <person name="Neiman D."/>
            <person name="Pearson M."/>
            <person name="Roberts A."/>
            <person name="Saif S."/>
            <person name="Shea T."/>
            <person name="Shenoy N."/>
            <person name="Sisk P."/>
            <person name="Stolte C."/>
            <person name="Sykes S."/>
            <person name="White J."/>
            <person name="Yandava C."/>
            <person name="Haas B."/>
            <person name="Henn M.R."/>
            <person name="Nusbaum C."/>
            <person name="Birren B."/>
        </authorList>
    </citation>
    <scope>NUCLEOTIDE SEQUENCE [LARGE SCALE GENOMIC DNA]</scope>
</reference>
<evidence type="ECO:0000256" key="3">
    <source>
        <dbReference type="ARBA" id="ARBA00023180"/>
    </source>
</evidence>
<dbReference type="GO" id="GO:0005518">
    <property type="term" value="F:collagen binding"/>
    <property type="evidence" value="ECO:0007669"/>
    <property type="project" value="TreeGrafter"/>
</dbReference>
<feature type="signal peptide" evidence="4">
    <location>
        <begin position="1"/>
        <end position="20"/>
    </location>
</feature>
<sequence length="452" mass="53025">MHHTIYLFILSQLLIDLVICTSEEPEVTFEKLYKYGKIEYTKGNWNDCIAFFLRSIEDFDYFVEENVWCREKCAREHKINGQTELEDAGKDIVEIAMMYANAQHALCLFRCKNDRLTSMRPPVNDPDVFEEFQARRPYQYLQICYWKQKDLASAVRSAYTYLVANPKDQETLDNLAFYMEQDGYHEDMLIDARQMKYEASYMRGVKAYNDGDWQLCVNEFETSVKQFFDEEQKCRHICEDKLNWETFDSANPEITIIVTMNRGRDVCEAVANSILLNPSNPIMRRNRLFYSKTYRSDDLFKPSDEIIEFHKRYAIERLFLEFVDERFKFENNELPAERVDDRLPLDTTIPINDDFDYSAIEKDLFTEGECSALAIAAIFETKTAQQKQLLIDLSDRIASRYRTRILYHSLTCSPDTTAPKCPHHSLIVSIDRSSCGTFLTDPNSCVLIFCVE</sequence>
<evidence type="ECO:0000313" key="6">
    <source>
        <dbReference type="Proteomes" id="UP000095285"/>
    </source>
</evidence>
<evidence type="ECO:0000313" key="7">
    <source>
        <dbReference type="WBParaSite" id="EN70_10916"/>
    </source>
</evidence>
<evidence type="ECO:0000256" key="4">
    <source>
        <dbReference type="SAM" id="SignalP"/>
    </source>
</evidence>
<dbReference type="Proteomes" id="UP000095285">
    <property type="component" value="Unassembled WGS sequence"/>
</dbReference>
<proteinExistence type="inferred from homology"/>
<dbReference type="Gene3D" id="1.25.40.10">
    <property type="entry name" value="Tetratricopeptide repeat domain"/>
    <property type="match status" value="1"/>
</dbReference>
<dbReference type="GO" id="GO:0005783">
    <property type="term" value="C:endoplasmic reticulum"/>
    <property type="evidence" value="ECO:0007669"/>
    <property type="project" value="TreeGrafter"/>
</dbReference>
<dbReference type="InterPro" id="IPR056585">
    <property type="entry name" value="Leprecan_dom"/>
</dbReference>
<dbReference type="SUPFAM" id="SSF48452">
    <property type="entry name" value="TPR-like"/>
    <property type="match status" value="1"/>
</dbReference>
<reference evidence="7" key="2">
    <citation type="submission" date="2016-11" db="UniProtKB">
        <authorList>
            <consortium name="WormBaseParasite"/>
        </authorList>
    </citation>
    <scope>IDENTIFICATION</scope>
</reference>
<organism evidence="6 7">
    <name type="scientific">Loa loa</name>
    <name type="common">Eye worm</name>
    <name type="synonym">Filaria loa</name>
    <dbReference type="NCBI Taxonomy" id="7209"/>
    <lineage>
        <taxon>Eukaryota</taxon>
        <taxon>Metazoa</taxon>
        <taxon>Ecdysozoa</taxon>
        <taxon>Nematoda</taxon>
        <taxon>Chromadorea</taxon>
        <taxon>Rhabditida</taxon>
        <taxon>Spirurina</taxon>
        <taxon>Spiruromorpha</taxon>
        <taxon>Filarioidea</taxon>
        <taxon>Onchocercidae</taxon>
        <taxon>Loa</taxon>
    </lineage>
</organism>
<dbReference type="InterPro" id="IPR011990">
    <property type="entry name" value="TPR-like_helical_dom_sf"/>
</dbReference>
<protein>
    <submittedName>
        <fullName evidence="7">Procollagen-proline 3-dioxygenase</fullName>
    </submittedName>
</protein>
<dbReference type="InterPro" id="IPR052284">
    <property type="entry name" value="Collagen_mod_leprecan"/>
</dbReference>
<feature type="domain" description="Leprecan-like alpha-helical" evidence="5">
    <location>
        <begin position="29"/>
        <end position="248"/>
    </location>
</feature>
<comment type="similarity">
    <text evidence="1">Belongs to the leprecan family.</text>
</comment>
<dbReference type="PANTHER" id="PTHR13986">
    <property type="entry name" value="PROTEIN LYSINE HYDROXYLATION COMPLEX COMPONENT"/>
    <property type="match status" value="1"/>
</dbReference>
<evidence type="ECO:0000259" key="5">
    <source>
        <dbReference type="Pfam" id="PF23557"/>
    </source>
</evidence>
<feature type="chain" id="PRO_5009309855" evidence="4">
    <location>
        <begin position="21"/>
        <end position="452"/>
    </location>
</feature>
<dbReference type="AlphaFoldDB" id="A0A1I7V843"/>
<name>A0A1I7V843_LOALO</name>
<dbReference type="STRING" id="7209.A0A1I7V843"/>
<evidence type="ECO:0000256" key="1">
    <source>
        <dbReference type="ARBA" id="ARBA00006487"/>
    </source>
</evidence>
<dbReference type="GO" id="GO:0030199">
    <property type="term" value="P:collagen fibril organization"/>
    <property type="evidence" value="ECO:0007669"/>
    <property type="project" value="TreeGrafter"/>
</dbReference>
<dbReference type="Pfam" id="PF23557">
    <property type="entry name" value="TPR_leprecan"/>
    <property type="match status" value="1"/>
</dbReference>
<accession>A0A1I7V843</accession>
<dbReference type="PANTHER" id="PTHR13986:SF8">
    <property type="entry name" value="PROLYL 3-HYDROXYLASE 1-LIKE PROTEIN"/>
    <property type="match status" value="1"/>
</dbReference>